<evidence type="ECO:0000256" key="5">
    <source>
        <dbReference type="ARBA" id="ARBA00023159"/>
    </source>
</evidence>
<reference evidence="10 15" key="4">
    <citation type="submission" date="2018-06" db="EMBL/GenBank/DDBJ databases">
        <title>Population genomics shows no distinction between pathogenic Candida krusei and environmental Pichia kudriavzevii: One species, four names.</title>
        <authorList>
            <person name="Douglass A.P."/>
            <person name="Offei B."/>
            <person name="Braun-Galleani S."/>
            <person name="Coughlan A.Y."/>
            <person name="Martos A."/>
            <person name="Ortiz-Merino R.A."/>
            <person name="Byrne K.P."/>
            <person name="Wolfe K.H."/>
        </authorList>
    </citation>
    <scope>NUCLEOTIDE SEQUENCE [LARGE SCALE GENOMIC DNA]</scope>
    <source>
        <strain evidence="10 15">CBS573</strain>
    </source>
</reference>
<evidence type="ECO:0000256" key="3">
    <source>
        <dbReference type="ARBA" id="ARBA00019691"/>
    </source>
</evidence>
<keyword evidence="6 8" id="KW-0804">Transcription</keyword>
<comment type="similarity">
    <text evidence="2 8">Belongs to the Mediator complex subunit 21 family.</text>
</comment>
<sequence length="137" mass="15444">MTDRLTQLQLCLDQLLDIMFSAISYVDQNHDVIPANINEPKAIDPTYNPPSEFEFQASQNELAVDIILKTRQILKIIDTLPGVGVTKNEQLLSIRNLRIELEQAEKEKADAVERKDKLLGFVNQLILQVSGAIAESR</sequence>
<evidence type="ECO:0000313" key="14">
    <source>
        <dbReference type="Proteomes" id="UP000195871"/>
    </source>
</evidence>
<dbReference type="GO" id="GO:0003713">
    <property type="term" value="F:transcription coactivator activity"/>
    <property type="evidence" value="ECO:0007669"/>
    <property type="project" value="EnsemblFungi"/>
</dbReference>
<evidence type="ECO:0000313" key="12">
    <source>
        <dbReference type="EMBL" id="OUT24056.1"/>
    </source>
</evidence>
<dbReference type="SUPFAM" id="SSF140718">
    <property type="entry name" value="Mediator hinge subcomplex-like"/>
    <property type="match status" value="1"/>
</dbReference>
<comment type="subunit">
    <text evidence="8">Component of the Mediator complex.</text>
</comment>
<reference evidence="13" key="1">
    <citation type="journal article" date="2014" name="Microb. Cell Fact.">
        <title>Exploiting Issatchenkia orientalis SD108 for succinic acid production.</title>
        <authorList>
            <person name="Xiao H."/>
            <person name="Shao Z."/>
            <person name="Jiang Y."/>
            <person name="Dole S."/>
            <person name="Zhao H."/>
        </authorList>
    </citation>
    <scope>NUCLEOTIDE SEQUENCE [LARGE SCALE GENOMIC DNA]</scope>
    <source>
        <strain evidence="13">SD108</strain>
    </source>
</reference>
<dbReference type="GO" id="GO:0070847">
    <property type="term" value="C:core mediator complex"/>
    <property type="evidence" value="ECO:0007669"/>
    <property type="project" value="EnsemblFungi"/>
</dbReference>
<dbReference type="GO" id="GO:0032968">
    <property type="term" value="P:positive regulation of transcription elongation by RNA polymerase II"/>
    <property type="evidence" value="ECO:0007669"/>
    <property type="project" value="EnsemblFungi"/>
</dbReference>
<evidence type="ECO:0000313" key="15">
    <source>
        <dbReference type="Proteomes" id="UP000249293"/>
    </source>
</evidence>
<dbReference type="EMBL" id="NHMM01000001">
    <property type="protein sequence ID" value="OUT24056.1"/>
    <property type="molecule type" value="Genomic_DNA"/>
</dbReference>
<dbReference type="PANTHER" id="PTHR13381:SF0">
    <property type="entry name" value="MEDIATOR OF RNA POLYMERASE II TRANSCRIPTION SUBUNIT 21"/>
    <property type="match status" value="1"/>
</dbReference>
<gene>
    <name evidence="10" type="ORF">C5L36_0C04240</name>
    <name evidence="12" type="ORF">CAS74_000439</name>
    <name evidence="11" type="ORF">JL09_g287</name>
</gene>
<dbReference type="STRING" id="4909.A0A099P8M0"/>
<feature type="coiled-coil region" evidence="9">
    <location>
        <begin position="87"/>
        <end position="114"/>
    </location>
</feature>
<dbReference type="Proteomes" id="UP000029867">
    <property type="component" value="Unassembled WGS sequence"/>
</dbReference>
<evidence type="ECO:0000256" key="4">
    <source>
        <dbReference type="ARBA" id="ARBA00023015"/>
    </source>
</evidence>
<keyword evidence="9" id="KW-0175">Coiled coil</keyword>
<dbReference type="KEGG" id="pkz:C5L36_0C04240"/>
<dbReference type="GeneID" id="40384284"/>
<accession>A0A099P8M0</accession>
<dbReference type="GO" id="GO:0051123">
    <property type="term" value="P:RNA polymerase II preinitiation complex assembly"/>
    <property type="evidence" value="ECO:0007669"/>
    <property type="project" value="EnsemblFungi"/>
</dbReference>
<evidence type="ECO:0000256" key="9">
    <source>
        <dbReference type="SAM" id="Coils"/>
    </source>
</evidence>
<dbReference type="eggNOG" id="KOG1510">
    <property type="taxonomic scope" value="Eukaryota"/>
</dbReference>
<evidence type="ECO:0000313" key="10">
    <source>
        <dbReference type="EMBL" id="AWU76489.1"/>
    </source>
</evidence>
<dbReference type="Gene3D" id="6.10.280.10">
    <property type="entry name" value="Mediator complex, subunit Med21"/>
    <property type="match status" value="1"/>
</dbReference>
<dbReference type="Pfam" id="PF11221">
    <property type="entry name" value="Med21"/>
    <property type="match status" value="1"/>
</dbReference>
<keyword evidence="5 8" id="KW-0010">Activator</keyword>
<dbReference type="Proteomes" id="UP000249293">
    <property type="component" value="Chromosome 3"/>
</dbReference>
<dbReference type="InterPro" id="IPR021384">
    <property type="entry name" value="Mediator_Med21"/>
</dbReference>
<comment type="subcellular location">
    <subcellularLocation>
        <location evidence="1 8">Nucleus</location>
    </subcellularLocation>
</comment>
<dbReference type="PANTHER" id="PTHR13381">
    <property type="entry name" value="RNA POLYMERASE II HOLOENZYME COMPONENT SRB7"/>
    <property type="match status" value="1"/>
</dbReference>
<evidence type="ECO:0000313" key="11">
    <source>
        <dbReference type="EMBL" id="KGK40376.1"/>
    </source>
</evidence>
<evidence type="ECO:0000256" key="8">
    <source>
        <dbReference type="RuleBase" id="RU366036"/>
    </source>
</evidence>
<reference evidence="11" key="2">
    <citation type="submission" date="2014-08" db="EMBL/GenBank/DDBJ databases">
        <title>Exploiting Issatchenkia orientalis SD108 for Succinic Acid Production.</title>
        <authorList>
            <person name="Xiao H."/>
            <person name="Shao Z."/>
            <person name="Jiang Y."/>
            <person name="Dole S."/>
            <person name="Zhao H."/>
        </authorList>
    </citation>
    <scope>NUCLEOTIDE SEQUENCE [LARGE SCALE GENOMIC DNA]</scope>
    <source>
        <strain evidence="11">SD108</strain>
    </source>
</reference>
<protein>
    <recommendedName>
        <fullName evidence="3 8">Mediator of RNA polymerase II transcription subunit 21</fullName>
    </recommendedName>
</protein>
<evidence type="ECO:0000256" key="1">
    <source>
        <dbReference type="ARBA" id="ARBA00004123"/>
    </source>
</evidence>
<dbReference type="InterPro" id="IPR037212">
    <property type="entry name" value="Med7/Med21-like"/>
</dbReference>
<dbReference type="AlphaFoldDB" id="A0A099P8M0"/>
<dbReference type="EMBL" id="JQFK01000002">
    <property type="protein sequence ID" value="KGK40376.1"/>
    <property type="molecule type" value="Genomic_DNA"/>
</dbReference>
<reference evidence="12 14" key="3">
    <citation type="submission" date="2017-05" db="EMBL/GenBank/DDBJ databases">
        <title>The Genome Sequence of Candida krusei Ckrusei653.</title>
        <authorList>
            <person name="Cuomo C."/>
            <person name="Forche A."/>
            <person name="Young S."/>
            <person name="Abouelleil A."/>
            <person name="Cao P."/>
            <person name="Chapman S."/>
            <person name="Cusick C."/>
            <person name="Shea T."/>
            <person name="Nusbaum C."/>
            <person name="Birren B."/>
        </authorList>
    </citation>
    <scope>NUCLEOTIDE SEQUENCE [LARGE SCALE GENOMIC DNA]</scope>
    <source>
        <strain evidence="12 14">Ckrusei653</strain>
    </source>
</reference>
<organism evidence="11 13">
    <name type="scientific">Pichia kudriavzevii</name>
    <name type="common">Yeast</name>
    <name type="synonym">Issatchenkia orientalis</name>
    <dbReference type="NCBI Taxonomy" id="4909"/>
    <lineage>
        <taxon>Eukaryota</taxon>
        <taxon>Fungi</taxon>
        <taxon>Dikarya</taxon>
        <taxon>Ascomycota</taxon>
        <taxon>Saccharomycotina</taxon>
        <taxon>Pichiomycetes</taxon>
        <taxon>Pichiales</taxon>
        <taxon>Pichiaceae</taxon>
        <taxon>Pichia</taxon>
    </lineage>
</organism>
<dbReference type="GO" id="GO:0061629">
    <property type="term" value="F:RNA polymerase II-specific DNA-binding transcription factor binding"/>
    <property type="evidence" value="ECO:0007669"/>
    <property type="project" value="EnsemblFungi"/>
</dbReference>
<dbReference type="GO" id="GO:0003714">
    <property type="term" value="F:transcription corepressor activity"/>
    <property type="evidence" value="ECO:0007669"/>
    <property type="project" value="EnsemblFungi"/>
</dbReference>
<evidence type="ECO:0000256" key="2">
    <source>
        <dbReference type="ARBA" id="ARBA00005770"/>
    </source>
</evidence>
<dbReference type="VEuPathDB" id="FungiDB:C5L36_0C04240"/>
<dbReference type="Proteomes" id="UP000195871">
    <property type="component" value="Unassembled WGS sequence"/>
</dbReference>
<evidence type="ECO:0000256" key="6">
    <source>
        <dbReference type="ARBA" id="ARBA00023163"/>
    </source>
</evidence>
<dbReference type="OrthoDB" id="526653at2759"/>
<proteinExistence type="inferred from homology"/>
<dbReference type="GO" id="GO:0016592">
    <property type="term" value="C:mediator complex"/>
    <property type="evidence" value="ECO:0007669"/>
    <property type="project" value="UniProtKB-UniRule"/>
</dbReference>
<dbReference type="EMBL" id="CP028775">
    <property type="protein sequence ID" value="AWU76489.1"/>
    <property type="molecule type" value="Genomic_DNA"/>
</dbReference>
<comment type="function">
    <text evidence="8">Component of the Mediator complex, a coactivator involved in the regulated transcription of nearly all RNA polymerase II-dependent genes. Mediator functions as a bridge to convey information from gene-specific regulatory proteins to the basal RNA polymerase II transcription machinery. Mediator is recruited to promoters by direct interactions with regulatory proteins and serves as a scaffold for the assembly of a functional preinitiation complex with RNA polymerase II and the general transcription factors.</text>
</comment>
<keyword evidence="15" id="KW-1185">Reference proteome</keyword>
<keyword evidence="7 8" id="KW-0539">Nucleus</keyword>
<dbReference type="GO" id="GO:0000122">
    <property type="term" value="P:negative regulation of transcription by RNA polymerase II"/>
    <property type="evidence" value="ECO:0007669"/>
    <property type="project" value="EnsemblFungi"/>
</dbReference>
<evidence type="ECO:0000313" key="13">
    <source>
        <dbReference type="Proteomes" id="UP000029867"/>
    </source>
</evidence>
<keyword evidence="4 8" id="KW-0805">Transcription regulation</keyword>
<evidence type="ECO:0000256" key="7">
    <source>
        <dbReference type="ARBA" id="ARBA00023242"/>
    </source>
</evidence>
<dbReference type="HOGENOM" id="CLU_094271_1_0_1"/>
<dbReference type="GO" id="GO:0060261">
    <property type="term" value="P:positive regulation of transcription initiation by RNA polymerase II"/>
    <property type="evidence" value="ECO:0007669"/>
    <property type="project" value="EnsemblFungi"/>
</dbReference>
<name>A0A099P8M0_PICKU</name>
<dbReference type="RefSeq" id="XP_029321966.1">
    <property type="nucleotide sequence ID" value="XM_029466106.1"/>
</dbReference>